<name>A0A515D0A9_SERLI</name>
<accession>A0A515D0A9</accession>
<evidence type="ECO:0000313" key="2">
    <source>
        <dbReference type="Proteomes" id="UP000317572"/>
    </source>
</evidence>
<gene>
    <name evidence="1" type="ORF">EGO53_19470</name>
</gene>
<sequence>MTWPNVTINQLNQRQGTINEIERTVLYVGSAETGPGDLVALNSQSDIDTALAGASAALREVLRAAQVNAGQNWQAYALLVAKDTDASQWPAAIEHVQDIISVEGVIAVTQLADAKTGRTTIEAYSTLRETLVSKLGRWVWFVLTVSGPKGLPGTGGGDDAPPGVSWADYLKFQAELAKDIAAYGVQLVPALWGNEAGALGGRLCNRSVTIADSPARVKTGAILGLGIGSSDLPVDSDGIELNLAHLRAMHDLRYSVPMWYADYEGKYWSDGLTLDVKGGDYPVIEYLRIVDKAARRVRIQAIAKIGDRSLNSTPSSIASHKTYFSRTLREMSRSTQINGVTFPGEVKPPKAGDVEISWADKETVQIYLVVRPYESPKSITVSIMLDTSLEA</sequence>
<dbReference type="EMBL" id="CP033893">
    <property type="protein sequence ID" value="QDL33839.1"/>
    <property type="molecule type" value="Genomic_DNA"/>
</dbReference>
<dbReference type="AlphaFoldDB" id="A0A515D0A9"/>
<evidence type="ECO:0000313" key="1">
    <source>
        <dbReference type="EMBL" id="QDL33839.1"/>
    </source>
</evidence>
<proteinExistence type="predicted"/>
<dbReference type="Proteomes" id="UP000317572">
    <property type="component" value="Chromosome"/>
</dbReference>
<organism evidence="1 2">
    <name type="scientific">Serratia liquefaciens</name>
    <dbReference type="NCBI Taxonomy" id="614"/>
    <lineage>
        <taxon>Bacteria</taxon>
        <taxon>Pseudomonadati</taxon>
        <taxon>Pseudomonadota</taxon>
        <taxon>Gammaproteobacteria</taxon>
        <taxon>Enterobacterales</taxon>
        <taxon>Yersiniaceae</taxon>
        <taxon>Serratia</taxon>
    </lineage>
</organism>
<dbReference type="InterPro" id="IPR019694">
    <property type="entry name" value="Phage_HP1_Orf23"/>
</dbReference>
<dbReference type="Pfam" id="PF10758">
    <property type="entry name" value="DUF2586"/>
    <property type="match status" value="1"/>
</dbReference>
<protein>
    <submittedName>
        <fullName evidence="1">DUF2586 family protein</fullName>
    </submittedName>
</protein>
<dbReference type="RefSeq" id="WP_142815906.1">
    <property type="nucleotide sequence ID" value="NZ_CP033893.1"/>
</dbReference>
<reference evidence="1 2" key="1">
    <citation type="submission" date="2018-11" db="EMBL/GenBank/DDBJ databases">
        <title>The first complete genome of Serratia liquefaciens isolated from metalophyte plant revel distinctness adaptive mechanisms in an extreme habitat.</title>
        <authorList>
            <person name="Caneschi W.L."/>
            <person name="Sanchez A.B."/>
            <person name="Felestrino E.B."/>
            <person name="Assis R.A.B."/>
            <person name="Lemes C.G.C."/>
            <person name="Cordeiro I.F."/>
            <person name="Fonseca N.P."/>
            <person name="Villa M."/>
            <person name="Vieira I.T."/>
            <person name="Moraes L.A."/>
            <person name="Kamino L.H.Y."/>
            <person name="do Carmo F."/>
            <person name="Garcia C.M."/>
            <person name="Almeida N.F."/>
            <person name="Silva R.S."/>
            <person name="Ferro J.A."/>
            <person name="Ferro M.I.T."/>
            <person name="Varani A.M."/>
            <person name="Ferreira R.M."/>
            <person name="dos Santos V.L."/>
            <person name="Silva U.C."/>
            <person name="Setubal J.C."/>
            <person name="Moreira L.M."/>
        </authorList>
    </citation>
    <scope>NUCLEOTIDE SEQUENCE [LARGE SCALE GENOMIC DNA]</scope>
    <source>
        <strain evidence="1 2">FG3</strain>
    </source>
</reference>